<gene>
    <name evidence="1" type="ORF">KC909_03270</name>
</gene>
<dbReference type="EMBL" id="JAGQLK010000060">
    <property type="protein sequence ID" value="MCA9383360.1"/>
    <property type="molecule type" value="Genomic_DNA"/>
</dbReference>
<organism evidence="1 2">
    <name type="scientific">Candidatus Dojkabacteria bacterium</name>
    <dbReference type="NCBI Taxonomy" id="2099670"/>
    <lineage>
        <taxon>Bacteria</taxon>
        <taxon>Candidatus Dojkabacteria</taxon>
    </lineage>
</organism>
<dbReference type="AlphaFoldDB" id="A0A955L5P4"/>
<proteinExistence type="predicted"/>
<reference evidence="1" key="1">
    <citation type="submission" date="2020-04" db="EMBL/GenBank/DDBJ databases">
        <authorList>
            <person name="Zhang T."/>
        </authorList>
    </citation>
    <scope>NUCLEOTIDE SEQUENCE</scope>
    <source>
        <strain evidence="1">HKST-UBA14</strain>
    </source>
</reference>
<dbReference type="Proteomes" id="UP000783287">
    <property type="component" value="Unassembled WGS sequence"/>
</dbReference>
<accession>A0A955L5P4</accession>
<feature type="non-terminal residue" evidence="1">
    <location>
        <position position="250"/>
    </location>
</feature>
<evidence type="ECO:0000313" key="1">
    <source>
        <dbReference type="EMBL" id="MCA9383360.1"/>
    </source>
</evidence>
<name>A0A955L5P4_9BACT</name>
<protein>
    <submittedName>
        <fullName evidence="1">Uncharacterized protein</fullName>
    </submittedName>
</protein>
<sequence>MLTKKAATLLLTITLALLTLGTLIFSLSKTKTVSADGQPVTYVYLSGPTQGTPGQVVTYQVDVNQDASFPVHFHYGWHRGNIIIETWSQIISSTSTSFQIEIPSWANGPYEVRAQAEAVYASGWQYATTITMTVGPEPELVEVLAENPYKSEVGITTTHVLTLSQRGDASYFSFAATLEDYDGFPNGVHFWTDDGNCNGLVITQFICGFNGIPKVSVNEGTDELQDSNIYTITFHTYSERIGTFPVNWNW</sequence>
<reference evidence="1" key="2">
    <citation type="journal article" date="2021" name="Microbiome">
        <title>Successional dynamics and alternative stable states in a saline activated sludge microbial community over 9 years.</title>
        <authorList>
            <person name="Wang Y."/>
            <person name="Ye J."/>
            <person name="Ju F."/>
            <person name="Liu L."/>
            <person name="Boyd J.A."/>
            <person name="Deng Y."/>
            <person name="Parks D.H."/>
            <person name="Jiang X."/>
            <person name="Yin X."/>
            <person name="Woodcroft B.J."/>
            <person name="Tyson G.W."/>
            <person name="Hugenholtz P."/>
            <person name="Polz M.F."/>
            <person name="Zhang T."/>
        </authorList>
    </citation>
    <scope>NUCLEOTIDE SEQUENCE</scope>
    <source>
        <strain evidence="1">HKST-UBA14</strain>
    </source>
</reference>
<evidence type="ECO:0000313" key="2">
    <source>
        <dbReference type="Proteomes" id="UP000783287"/>
    </source>
</evidence>
<comment type="caution">
    <text evidence="1">The sequence shown here is derived from an EMBL/GenBank/DDBJ whole genome shotgun (WGS) entry which is preliminary data.</text>
</comment>